<evidence type="ECO:0000313" key="3">
    <source>
        <dbReference type="Proteomes" id="UP000805418"/>
    </source>
</evidence>
<dbReference type="InterPro" id="IPR001005">
    <property type="entry name" value="SANT/Myb"/>
</dbReference>
<evidence type="ECO:0000256" key="1">
    <source>
        <dbReference type="SAM" id="MobiDB-lite"/>
    </source>
</evidence>
<feature type="region of interest" description="Disordered" evidence="1">
    <location>
        <begin position="285"/>
        <end position="335"/>
    </location>
</feature>
<dbReference type="OrthoDB" id="5990578at2759"/>
<feature type="compositionally biased region" description="Basic and acidic residues" evidence="1">
    <location>
        <begin position="49"/>
        <end position="61"/>
    </location>
</feature>
<name>A0A8I3Q680_CANLF</name>
<accession>A0A8I3Q680</accession>
<evidence type="ECO:0000313" key="2">
    <source>
        <dbReference type="Ensembl" id="ENSCAFP00845039894.1"/>
    </source>
</evidence>
<dbReference type="FunCoup" id="A0A8I3Q680">
    <property type="interactions" value="155"/>
</dbReference>
<dbReference type="InterPro" id="IPR021281">
    <property type="entry name" value="SNAPC2"/>
</dbReference>
<dbReference type="AlphaFoldDB" id="A0A8I3Q680"/>
<keyword evidence="3" id="KW-1185">Reference proteome</keyword>
<proteinExistence type="predicted"/>
<reference evidence="2" key="2">
    <citation type="submission" date="2025-08" db="UniProtKB">
        <authorList>
            <consortium name="Ensembl"/>
        </authorList>
    </citation>
    <scope>IDENTIFICATION</scope>
    <source>
        <strain evidence="2">Boxer</strain>
    </source>
</reference>
<dbReference type="GO" id="GO:0016251">
    <property type="term" value="F:RNA polymerase II general transcription initiation factor activity"/>
    <property type="evidence" value="ECO:0007669"/>
    <property type="project" value="InterPro"/>
</dbReference>
<dbReference type="Pfam" id="PF11035">
    <property type="entry name" value="SNAPC2"/>
    <property type="match status" value="2"/>
</dbReference>
<dbReference type="Reactome" id="R-CFA-6807505">
    <property type="pathway name" value="RNA polymerase II transcribes snRNA genes"/>
</dbReference>
<sequence>MKPPQRRRTAPARYLGEVTGPAAWSAREKRQLLRLLQARQGQPEPDAAELARELPGRSETEVRDFLRQLKGRAVREALQRLHPGPRRRETQTPAPIEVWMDLAEKITGPLEEALTVAFSQVLTIAATEPMSLLHSKPPKPTQARGKLLLLDASGGQKEASPETPGPAPKPDGPAPEASSEFLADPSSAEGDFSVDFEKIYKYLSSVSRRCHGPELSAAGEDHGQGQGWWESPCYKPRPSLTPTPLCASPEAAVVLDLLMALPEELQRLPCDALVKHMSDMYVHLTAPQPDPASEGLGPAAEDAGTSSSRQEAAGQAPPQASESTGPAEPRSPWQAAGVCPLNPFLVPLEFLGQAATPAR</sequence>
<protein>
    <submittedName>
        <fullName evidence="2">Small nuclear RNA activating complex polypeptide 2</fullName>
    </submittedName>
</protein>
<gene>
    <name evidence="2" type="primary">SNAPC2</name>
</gene>
<dbReference type="Ensembl" id="ENSCAFT00845050889.1">
    <property type="protein sequence ID" value="ENSCAFP00845039894.1"/>
    <property type="gene ID" value="ENSCAFG00845028803.1"/>
</dbReference>
<feature type="compositionally biased region" description="Pro residues" evidence="1">
    <location>
        <begin position="163"/>
        <end position="173"/>
    </location>
</feature>
<dbReference type="CDD" id="cd00167">
    <property type="entry name" value="SANT"/>
    <property type="match status" value="1"/>
</dbReference>
<dbReference type="Proteomes" id="UP000805418">
    <property type="component" value="Chromosome 20"/>
</dbReference>
<feature type="region of interest" description="Disordered" evidence="1">
    <location>
        <begin position="153"/>
        <end position="188"/>
    </location>
</feature>
<feature type="region of interest" description="Disordered" evidence="1">
    <location>
        <begin position="38"/>
        <end position="61"/>
    </location>
</feature>
<dbReference type="PANTHER" id="PTHR15132:SF1">
    <property type="entry name" value="SNRNA-ACTIVATING PROTEIN COMPLEX SUBUNIT 2"/>
    <property type="match status" value="1"/>
</dbReference>
<dbReference type="GeneTree" id="ENSGT00390000017407"/>
<dbReference type="PANTHER" id="PTHR15132">
    <property type="entry name" value="SNRNA-ACTIVATING PROTEIN COMPLEX SUBUNIT 2"/>
    <property type="match status" value="1"/>
</dbReference>
<organism evidence="2 3">
    <name type="scientific">Canis lupus familiaris</name>
    <name type="common">Dog</name>
    <name type="synonym">Canis familiaris</name>
    <dbReference type="NCBI Taxonomy" id="9615"/>
    <lineage>
        <taxon>Eukaryota</taxon>
        <taxon>Metazoa</taxon>
        <taxon>Chordata</taxon>
        <taxon>Craniata</taxon>
        <taxon>Vertebrata</taxon>
        <taxon>Euteleostomi</taxon>
        <taxon>Mammalia</taxon>
        <taxon>Eutheria</taxon>
        <taxon>Laurasiatheria</taxon>
        <taxon>Carnivora</taxon>
        <taxon>Caniformia</taxon>
        <taxon>Canidae</taxon>
        <taxon>Canis</taxon>
    </lineage>
</organism>
<dbReference type="Reactome" id="R-CFA-76071">
    <property type="pathway name" value="RNA Polymerase III Transcription Initiation From Type 3 Promoter"/>
</dbReference>
<dbReference type="GO" id="GO:0009301">
    <property type="term" value="P:snRNA transcription"/>
    <property type="evidence" value="ECO:0007669"/>
    <property type="project" value="InterPro"/>
</dbReference>
<reference evidence="2" key="1">
    <citation type="submission" date="2020-03" db="EMBL/GenBank/DDBJ databases">
        <title>Long-read based genome assembly of a Labrador retriever dog.</title>
        <authorList>
            <person name="Eory L."/>
            <person name="Zhang W."/>
            <person name="Schoenebeck J."/>
        </authorList>
    </citation>
    <scope>NUCLEOTIDE SEQUENCE [LARGE SCALE GENOMIC DNA]</scope>
    <source>
        <strain evidence="2">Labrador retriever</strain>
    </source>
</reference>
<dbReference type="GO" id="GO:0005829">
    <property type="term" value="C:cytosol"/>
    <property type="evidence" value="ECO:0007669"/>
    <property type="project" value="Ensembl"/>
</dbReference>
<reference evidence="2" key="3">
    <citation type="submission" date="2025-09" db="UniProtKB">
        <authorList>
            <consortium name="Ensembl"/>
        </authorList>
    </citation>
    <scope>IDENTIFICATION</scope>
    <source>
        <strain evidence="2">Boxer</strain>
    </source>
</reference>
<dbReference type="GO" id="GO:0016604">
    <property type="term" value="C:nuclear body"/>
    <property type="evidence" value="ECO:0000318"/>
    <property type="project" value="GO_Central"/>
</dbReference>